<evidence type="ECO:0000313" key="2">
    <source>
        <dbReference type="EMBL" id="PSR64957.1"/>
    </source>
</evidence>
<comment type="caution">
    <text evidence="2">The sequence shown here is derived from an EMBL/GenBank/DDBJ whole genome shotgun (WGS) entry which is preliminary data.</text>
</comment>
<evidence type="ECO:0000256" key="1">
    <source>
        <dbReference type="SAM" id="MobiDB-lite"/>
    </source>
</evidence>
<organism evidence="2 3">
    <name type="scientific">Nocardia nova</name>
    <dbReference type="NCBI Taxonomy" id="37330"/>
    <lineage>
        <taxon>Bacteria</taxon>
        <taxon>Bacillati</taxon>
        <taxon>Actinomycetota</taxon>
        <taxon>Actinomycetes</taxon>
        <taxon>Mycobacteriales</taxon>
        <taxon>Nocardiaceae</taxon>
        <taxon>Nocardia</taxon>
    </lineage>
</organism>
<dbReference type="AlphaFoldDB" id="A0A2T2ZB15"/>
<dbReference type="Proteomes" id="UP000241647">
    <property type="component" value="Unassembled WGS sequence"/>
</dbReference>
<sequence>MCTRRGRRTERGFTVVCSTGANHARCRGRTSVPGANGPERCGDLEALRRGGHRRRSERPAFELHYPHMIERMRAESHVGWGSANRTSHPVTVATVHAEHDGRAPGTVQQSDTGSESDGES</sequence>
<proteinExistence type="predicted"/>
<evidence type="ECO:0000313" key="3">
    <source>
        <dbReference type="Proteomes" id="UP000241647"/>
    </source>
</evidence>
<feature type="region of interest" description="Disordered" evidence="1">
    <location>
        <begin position="95"/>
        <end position="120"/>
    </location>
</feature>
<accession>A0A2T2ZB15</accession>
<reference evidence="2 3" key="1">
    <citation type="submission" date="2018-02" db="EMBL/GenBank/DDBJ databases">
        <title>8 Nocardia nova and 1 Nocardia cyriacigeorgica strain used for evolution to TMP-SMX.</title>
        <authorList>
            <person name="Mehta H."/>
            <person name="Weng J."/>
            <person name="Shamoo Y."/>
        </authorList>
    </citation>
    <scope>NUCLEOTIDE SEQUENCE [LARGE SCALE GENOMIC DNA]</scope>
    <source>
        <strain evidence="2 3">ATCC 33727</strain>
    </source>
</reference>
<dbReference type="EMBL" id="PYHS01000003">
    <property type="protein sequence ID" value="PSR64957.1"/>
    <property type="molecule type" value="Genomic_DNA"/>
</dbReference>
<gene>
    <name evidence="2" type="ORF">C8259_08325</name>
</gene>
<protein>
    <submittedName>
        <fullName evidence="2">Uncharacterized protein</fullName>
    </submittedName>
</protein>
<name>A0A2T2ZB15_9NOCA</name>